<name>A0A6A5RCS0_9PLEO</name>
<protein>
    <submittedName>
        <fullName evidence="2">Uncharacterized protein</fullName>
    </submittedName>
</protein>
<reference evidence="2" key="1">
    <citation type="journal article" date="2020" name="Stud. Mycol.">
        <title>101 Dothideomycetes genomes: a test case for predicting lifestyles and emergence of pathogens.</title>
        <authorList>
            <person name="Haridas S."/>
            <person name="Albert R."/>
            <person name="Binder M."/>
            <person name="Bloem J."/>
            <person name="Labutti K."/>
            <person name="Salamov A."/>
            <person name="Andreopoulos B."/>
            <person name="Baker S."/>
            <person name="Barry K."/>
            <person name="Bills G."/>
            <person name="Bluhm B."/>
            <person name="Cannon C."/>
            <person name="Castanera R."/>
            <person name="Culley D."/>
            <person name="Daum C."/>
            <person name="Ezra D."/>
            <person name="Gonzalez J."/>
            <person name="Henrissat B."/>
            <person name="Kuo A."/>
            <person name="Liang C."/>
            <person name="Lipzen A."/>
            <person name="Lutzoni F."/>
            <person name="Magnuson J."/>
            <person name="Mondo S."/>
            <person name="Nolan M."/>
            <person name="Ohm R."/>
            <person name="Pangilinan J."/>
            <person name="Park H.-J."/>
            <person name="Ramirez L."/>
            <person name="Alfaro M."/>
            <person name="Sun H."/>
            <person name="Tritt A."/>
            <person name="Yoshinaga Y."/>
            <person name="Zwiers L.-H."/>
            <person name="Turgeon B."/>
            <person name="Goodwin S."/>
            <person name="Spatafora J."/>
            <person name="Crous P."/>
            <person name="Grigoriev I."/>
        </authorList>
    </citation>
    <scope>NUCLEOTIDE SEQUENCE</scope>
    <source>
        <strain evidence="2">CBS 183.55</strain>
    </source>
</reference>
<evidence type="ECO:0000313" key="2">
    <source>
        <dbReference type="EMBL" id="KAF1926051.1"/>
    </source>
</evidence>
<proteinExistence type="predicted"/>
<dbReference type="EMBL" id="ML978979">
    <property type="protein sequence ID" value="KAF1926051.1"/>
    <property type="molecule type" value="Genomic_DNA"/>
</dbReference>
<feature type="region of interest" description="Disordered" evidence="1">
    <location>
        <begin position="96"/>
        <end position="126"/>
    </location>
</feature>
<dbReference type="RefSeq" id="XP_033446303.1">
    <property type="nucleotide sequence ID" value="XM_033588333.1"/>
</dbReference>
<keyword evidence="3" id="KW-1185">Reference proteome</keyword>
<gene>
    <name evidence="2" type="ORF">M421DRAFT_223991</name>
</gene>
<evidence type="ECO:0000256" key="1">
    <source>
        <dbReference type="SAM" id="MobiDB-lite"/>
    </source>
</evidence>
<evidence type="ECO:0000313" key="3">
    <source>
        <dbReference type="Proteomes" id="UP000800082"/>
    </source>
</evidence>
<sequence>MMSVFPELSPTVVLPEPPATILHQLLLHDLYLRNNVLRLHIVSYLSTLKSCWASTACITSQSGIHAIMIIGGLRNGVRKPTVSGLKSGRLAGFDVARQPTNPQLRDRETLRRRDSDEVSVAQSPSEVTRLPIMTPEARKHHFKPPIIPT</sequence>
<feature type="compositionally biased region" description="Basic and acidic residues" evidence="1">
    <location>
        <begin position="104"/>
        <end position="116"/>
    </location>
</feature>
<dbReference type="GeneID" id="54345980"/>
<dbReference type="AlphaFoldDB" id="A0A6A5RCS0"/>
<accession>A0A6A5RCS0</accession>
<organism evidence="2 3">
    <name type="scientific">Didymella exigua CBS 183.55</name>
    <dbReference type="NCBI Taxonomy" id="1150837"/>
    <lineage>
        <taxon>Eukaryota</taxon>
        <taxon>Fungi</taxon>
        <taxon>Dikarya</taxon>
        <taxon>Ascomycota</taxon>
        <taxon>Pezizomycotina</taxon>
        <taxon>Dothideomycetes</taxon>
        <taxon>Pleosporomycetidae</taxon>
        <taxon>Pleosporales</taxon>
        <taxon>Pleosporineae</taxon>
        <taxon>Didymellaceae</taxon>
        <taxon>Didymella</taxon>
    </lineage>
</organism>
<dbReference type="Proteomes" id="UP000800082">
    <property type="component" value="Unassembled WGS sequence"/>
</dbReference>